<dbReference type="AlphaFoldDB" id="A0A386H2U4"/>
<evidence type="ECO:0000313" key="3">
    <source>
        <dbReference type="Proteomes" id="UP000266301"/>
    </source>
</evidence>
<feature type="region of interest" description="Disordered" evidence="1">
    <location>
        <begin position="1"/>
        <end position="32"/>
    </location>
</feature>
<sequence length="132" mass="16459">MYPYRDDAEGPENINDQDNQNDEQKFEDNTLSNNFCPIAQPAFMNYYDMMRESPIKCPMMADQDYYTTDEDYNYNYYDEDYDNETDNDSYDPYYNGIDDDMYRGRKNRRRKRCRRRRKRPCQNFCPYWQWCR</sequence>
<gene>
    <name evidence="2" type="ORF">D4Z93_04755</name>
</gene>
<keyword evidence="3" id="KW-1185">Reference proteome</keyword>
<dbReference type="EMBL" id="CP032416">
    <property type="protein sequence ID" value="AYD39863.1"/>
    <property type="molecule type" value="Genomic_DNA"/>
</dbReference>
<dbReference type="Proteomes" id="UP000266301">
    <property type="component" value="Chromosome"/>
</dbReference>
<organism evidence="2 3">
    <name type="scientific">Clostridium fermenticellae</name>
    <dbReference type="NCBI Taxonomy" id="2068654"/>
    <lineage>
        <taxon>Bacteria</taxon>
        <taxon>Bacillati</taxon>
        <taxon>Bacillota</taxon>
        <taxon>Clostridia</taxon>
        <taxon>Eubacteriales</taxon>
        <taxon>Clostridiaceae</taxon>
        <taxon>Clostridium</taxon>
    </lineage>
</organism>
<evidence type="ECO:0000256" key="1">
    <source>
        <dbReference type="SAM" id="MobiDB-lite"/>
    </source>
</evidence>
<protein>
    <submittedName>
        <fullName evidence="2">Uncharacterized protein</fullName>
    </submittedName>
</protein>
<dbReference type="KEGG" id="cfer:D4Z93_04755"/>
<name>A0A386H2U4_9CLOT</name>
<proteinExistence type="predicted"/>
<dbReference type="OrthoDB" id="10007412at2"/>
<reference evidence="2 3" key="1">
    <citation type="journal article" date="2019" name="Int. J. Syst. Evol. Microbiol.">
        <title>Clostridium fermenticellae sp. nov., isolated from the mud in a fermentation cellar for the production of the Chinese liquor, baijiu.</title>
        <authorList>
            <person name="Xu P.X."/>
            <person name="Chai L.J."/>
            <person name="Qiu T."/>
            <person name="Zhang X.J."/>
            <person name="Lu Z.M."/>
            <person name="Xiao C."/>
            <person name="Wang S.T."/>
            <person name="Shen C.H."/>
            <person name="Shi J.S."/>
            <person name="Xu Z.H."/>
        </authorList>
    </citation>
    <scope>NUCLEOTIDE SEQUENCE [LARGE SCALE GENOMIC DNA]</scope>
    <source>
        <strain evidence="2 3">JN500901</strain>
    </source>
</reference>
<accession>A0A386H2U4</accession>
<dbReference type="RefSeq" id="WP_119970845.1">
    <property type="nucleotide sequence ID" value="NZ_CP032416.1"/>
</dbReference>
<evidence type="ECO:0000313" key="2">
    <source>
        <dbReference type="EMBL" id="AYD39863.1"/>
    </source>
</evidence>